<name>A0A1Y5NU77_9MICO</name>
<evidence type="ECO:0008006" key="2">
    <source>
        <dbReference type="Google" id="ProtNLM"/>
    </source>
</evidence>
<dbReference type="AlphaFoldDB" id="A0A1Y5NU77"/>
<dbReference type="Pfam" id="PF06821">
    <property type="entry name" value="Ser_hydrolase"/>
    <property type="match status" value="1"/>
</dbReference>
<gene>
    <name evidence="1" type="ORF">MIPYR_10144</name>
</gene>
<dbReference type="EMBL" id="FLQR01000001">
    <property type="protein sequence ID" value="SBS69963.1"/>
    <property type="molecule type" value="Genomic_DNA"/>
</dbReference>
<protein>
    <recommendedName>
        <fullName evidence="2">Alpha/beta hydrolase</fullName>
    </recommendedName>
</protein>
<dbReference type="Gene3D" id="3.40.50.1820">
    <property type="entry name" value="alpha/beta hydrolase"/>
    <property type="match status" value="1"/>
</dbReference>
<dbReference type="GO" id="GO:0016787">
    <property type="term" value="F:hydrolase activity"/>
    <property type="evidence" value="ECO:0007669"/>
    <property type="project" value="InterPro"/>
</dbReference>
<reference evidence="1" key="1">
    <citation type="submission" date="2016-03" db="EMBL/GenBank/DDBJ databases">
        <authorList>
            <person name="Ploux O."/>
        </authorList>
    </citation>
    <scope>NUCLEOTIDE SEQUENCE</scope>
    <source>
        <strain evidence="1">UC1</strain>
    </source>
</reference>
<accession>A0A1Y5NU77</accession>
<evidence type="ECO:0000313" key="1">
    <source>
        <dbReference type="EMBL" id="SBS69963.1"/>
    </source>
</evidence>
<dbReference type="InterPro" id="IPR010662">
    <property type="entry name" value="RBBP9/YdeN"/>
</dbReference>
<dbReference type="SUPFAM" id="SSF53474">
    <property type="entry name" value="alpha/beta-Hydrolases"/>
    <property type="match status" value="1"/>
</dbReference>
<organism evidence="1">
    <name type="scientific">uncultured Microbacterium sp</name>
    <dbReference type="NCBI Taxonomy" id="191216"/>
    <lineage>
        <taxon>Bacteria</taxon>
        <taxon>Bacillati</taxon>
        <taxon>Actinomycetota</taxon>
        <taxon>Actinomycetes</taxon>
        <taxon>Micrococcales</taxon>
        <taxon>Microbacteriaceae</taxon>
        <taxon>Microbacterium</taxon>
        <taxon>environmental samples</taxon>
    </lineage>
</organism>
<proteinExistence type="predicted"/>
<dbReference type="InterPro" id="IPR029058">
    <property type="entry name" value="AB_hydrolase_fold"/>
</dbReference>
<dbReference type="RefSeq" id="WP_295572400.1">
    <property type="nucleotide sequence ID" value="NZ_FLQR01000001.1"/>
</dbReference>
<sequence length="189" mass="19968">MTTIIFLHGAGAGAYDEDARMVAGLARHLGDDDTIDYPRLPEEDGGDDQAWHRVIGHALERAHAPVYLVAHSAGGYVAVKHLATHPVAVDVAGLFLIAAPFPGGDPDWTFPGFELPEGFGRALPAGMPVYLYAAEDDEVVPFAHRDLYAAAIPGAVVRTVTGGHQLGDDLAAVAADIRALAESRSRLAR</sequence>